<evidence type="ECO:0000313" key="1">
    <source>
        <dbReference type="EMBL" id="KDR74210.1"/>
    </source>
</evidence>
<keyword evidence="2" id="KW-1185">Reference proteome</keyword>
<dbReference type="AlphaFoldDB" id="A0A067STD5"/>
<proteinExistence type="predicted"/>
<dbReference type="STRING" id="685588.A0A067STD5"/>
<dbReference type="Proteomes" id="UP000027222">
    <property type="component" value="Unassembled WGS sequence"/>
</dbReference>
<dbReference type="EMBL" id="KL142383">
    <property type="protein sequence ID" value="KDR74210.1"/>
    <property type="molecule type" value="Genomic_DNA"/>
</dbReference>
<reference evidence="2" key="1">
    <citation type="journal article" date="2014" name="Proc. Natl. Acad. Sci. U.S.A.">
        <title>Extensive sampling of basidiomycete genomes demonstrates inadequacy of the white-rot/brown-rot paradigm for wood decay fungi.</title>
        <authorList>
            <person name="Riley R."/>
            <person name="Salamov A.A."/>
            <person name="Brown D.W."/>
            <person name="Nagy L.G."/>
            <person name="Floudas D."/>
            <person name="Held B.W."/>
            <person name="Levasseur A."/>
            <person name="Lombard V."/>
            <person name="Morin E."/>
            <person name="Otillar R."/>
            <person name="Lindquist E.A."/>
            <person name="Sun H."/>
            <person name="LaButti K.M."/>
            <person name="Schmutz J."/>
            <person name="Jabbour D."/>
            <person name="Luo H."/>
            <person name="Baker S.E."/>
            <person name="Pisabarro A.G."/>
            <person name="Walton J.D."/>
            <person name="Blanchette R.A."/>
            <person name="Henrissat B."/>
            <person name="Martin F."/>
            <person name="Cullen D."/>
            <person name="Hibbett D.S."/>
            <person name="Grigoriev I.V."/>
        </authorList>
    </citation>
    <scope>NUCLEOTIDE SEQUENCE [LARGE SCALE GENOMIC DNA]</scope>
    <source>
        <strain evidence="2">CBS 339.88</strain>
    </source>
</reference>
<sequence>MAVMFDMLIEWSMAKPSLKKGALVRTPRALRSVCNQTYRCPSGLHLSPIGWWESPEFIATLLVIAKTSQAPTRLVMLLGVSISVLIRLKNIPEALVQRLPTELKACPLDHDLCRLDFARMGLSDFILVQF</sequence>
<name>A0A067STD5_GALM3</name>
<evidence type="ECO:0000313" key="2">
    <source>
        <dbReference type="Proteomes" id="UP000027222"/>
    </source>
</evidence>
<dbReference type="HOGENOM" id="CLU_1938314_0_0_1"/>
<protein>
    <submittedName>
        <fullName evidence="1">Uncharacterized protein</fullName>
    </submittedName>
</protein>
<organism evidence="1 2">
    <name type="scientific">Galerina marginata (strain CBS 339.88)</name>
    <dbReference type="NCBI Taxonomy" id="685588"/>
    <lineage>
        <taxon>Eukaryota</taxon>
        <taxon>Fungi</taxon>
        <taxon>Dikarya</taxon>
        <taxon>Basidiomycota</taxon>
        <taxon>Agaricomycotina</taxon>
        <taxon>Agaricomycetes</taxon>
        <taxon>Agaricomycetidae</taxon>
        <taxon>Agaricales</taxon>
        <taxon>Agaricineae</taxon>
        <taxon>Strophariaceae</taxon>
        <taxon>Galerina</taxon>
    </lineage>
</organism>
<gene>
    <name evidence="1" type="ORF">GALMADRAFT_227307</name>
</gene>
<accession>A0A067STD5</accession>